<feature type="transmembrane region" description="Helical" evidence="8">
    <location>
        <begin position="120"/>
        <end position="142"/>
    </location>
</feature>
<dbReference type="SUPFAM" id="SSF81345">
    <property type="entry name" value="ABC transporter involved in vitamin B12 uptake, BtuC"/>
    <property type="match status" value="1"/>
</dbReference>
<feature type="transmembrane region" description="Helical" evidence="8">
    <location>
        <begin position="247"/>
        <end position="275"/>
    </location>
</feature>
<name>A0A4P2VQC7_FLUSA</name>
<feature type="transmembrane region" description="Helical" evidence="8">
    <location>
        <begin position="197"/>
        <end position="216"/>
    </location>
</feature>
<dbReference type="InterPro" id="IPR000522">
    <property type="entry name" value="ABC_transptr_permease_BtuC"/>
</dbReference>
<feature type="transmembrane region" description="Helical" evidence="8">
    <location>
        <begin position="313"/>
        <end position="333"/>
    </location>
</feature>
<dbReference type="PANTHER" id="PTHR30472:SF25">
    <property type="entry name" value="ABC TRANSPORTER PERMEASE PROTEIN MJ0876-RELATED"/>
    <property type="match status" value="1"/>
</dbReference>
<protein>
    <submittedName>
        <fullName evidence="9">Iron ABC transporter permease</fullName>
    </submittedName>
</protein>
<gene>
    <name evidence="9" type="ORF">JCM31447_30620</name>
</gene>
<accession>A0A4P2VQC7</accession>
<dbReference type="Pfam" id="PF01032">
    <property type="entry name" value="FecCD"/>
    <property type="match status" value="1"/>
</dbReference>
<evidence type="ECO:0000313" key="10">
    <source>
        <dbReference type="Proteomes" id="UP000291236"/>
    </source>
</evidence>
<keyword evidence="5 8" id="KW-0812">Transmembrane</keyword>
<dbReference type="EMBL" id="AP019368">
    <property type="protein sequence ID" value="BBH54590.1"/>
    <property type="molecule type" value="Genomic_DNA"/>
</dbReference>
<dbReference type="InterPro" id="IPR037294">
    <property type="entry name" value="ABC_BtuC-like"/>
</dbReference>
<keyword evidence="10" id="KW-1185">Reference proteome</keyword>
<dbReference type="AlphaFoldDB" id="A0A4P2VQC7"/>
<dbReference type="PANTHER" id="PTHR30472">
    <property type="entry name" value="FERRIC ENTEROBACTIN TRANSPORT SYSTEM PERMEASE PROTEIN"/>
    <property type="match status" value="1"/>
</dbReference>
<dbReference type="OrthoDB" id="9055647at2"/>
<feature type="transmembrane region" description="Helical" evidence="8">
    <location>
        <begin position="12"/>
        <end position="34"/>
    </location>
</feature>
<dbReference type="GO" id="GO:0005886">
    <property type="term" value="C:plasma membrane"/>
    <property type="evidence" value="ECO:0007669"/>
    <property type="project" value="UniProtKB-SubCell"/>
</dbReference>
<evidence type="ECO:0000313" key="9">
    <source>
        <dbReference type="EMBL" id="BBH54590.1"/>
    </source>
</evidence>
<dbReference type="CDD" id="cd06550">
    <property type="entry name" value="TM_ABC_iron-siderophores_like"/>
    <property type="match status" value="1"/>
</dbReference>
<evidence type="ECO:0000256" key="2">
    <source>
        <dbReference type="ARBA" id="ARBA00007935"/>
    </source>
</evidence>
<evidence type="ECO:0000256" key="8">
    <source>
        <dbReference type="SAM" id="Phobius"/>
    </source>
</evidence>
<dbReference type="GO" id="GO:0022857">
    <property type="term" value="F:transmembrane transporter activity"/>
    <property type="evidence" value="ECO:0007669"/>
    <property type="project" value="InterPro"/>
</dbReference>
<keyword evidence="4" id="KW-1003">Cell membrane</keyword>
<evidence type="ECO:0000256" key="1">
    <source>
        <dbReference type="ARBA" id="ARBA00004651"/>
    </source>
</evidence>
<dbReference type="Proteomes" id="UP000291236">
    <property type="component" value="Chromosome"/>
</dbReference>
<dbReference type="RefSeq" id="WP_130612612.1">
    <property type="nucleotide sequence ID" value="NZ_AP019368.1"/>
</dbReference>
<sequence>MKSNFSLKVCSIYTFIFFLSAFLSIYHGSVKLSFSEVLNSSFAFSSNEYKILELRFNSLMQAALVGAILALSGCVLQRVLRNPLADPFILGISSGGTCFLALFIILSSTQFFSDLSFQNFIPFQSIFTFIGCFLSFFILIFFRKKIKSVNDEYIYPVIGIIINSFFSSISLMIITLARPEQLSEIHNAMIGTLQPITLIQLFIFYTMSIMPIFFLLRNTNYFDLMLFGDDFSKSMGINPVKLRKTSIVMICFLVSLVVSTAGSIGFIGLIIPHMIRRLHRFSARFECILSMILGAIVLINADTLSRSLFSPAQLPLGIFTAILGAPVLAFILIRKKV</sequence>
<evidence type="ECO:0000256" key="4">
    <source>
        <dbReference type="ARBA" id="ARBA00022475"/>
    </source>
</evidence>
<dbReference type="KEGG" id="sbf:JCM31447_30620"/>
<keyword evidence="6 8" id="KW-1133">Transmembrane helix</keyword>
<keyword evidence="7 8" id="KW-0472">Membrane</keyword>
<feature type="transmembrane region" description="Helical" evidence="8">
    <location>
        <begin position="154"/>
        <end position="177"/>
    </location>
</feature>
<feature type="transmembrane region" description="Helical" evidence="8">
    <location>
        <begin position="54"/>
        <end position="76"/>
    </location>
</feature>
<comment type="similarity">
    <text evidence="2">Belongs to the binding-protein-dependent transport system permease family. FecCD subfamily.</text>
</comment>
<evidence type="ECO:0000256" key="5">
    <source>
        <dbReference type="ARBA" id="ARBA00022692"/>
    </source>
</evidence>
<evidence type="ECO:0000256" key="7">
    <source>
        <dbReference type="ARBA" id="ARBA00023136"/>
    </source>
</evidence>
<keyword evidence="3" id="KW-0813">Transport</keyword>
<reference evidence="9 10" key="1">
    <citation type="submission" date="2018-12" db="EMBL/GenBank/DDBJ databases">
        <title>Rubrispira sanarue gen. nov., sp., nov., a member of the order Silvanigrellales, isolated from a brackish lake in Hamamatsu Japan.</title>
        <authorList>
            <person name="Maejima Y."/>
            <person name="Iino T."/>
            <person name="Muraguchi Y."/>
            <person name="Fukuda K."/>
            <person name="Nojiri H."/>
            <person name="Ohkuma M."/>
            <person name="Moriuchi R."/>
            <person name="Dohra H."/>
            <person name="Kimbara K."/>
            <person name="Shintani M."/>
        </authorList>
    </citation>
    <scope>NUCLEOTIDE SEQUENCE [LARGE SCALE GENOMIC DNA]</scope>
    <source>
        <strain evidence="9 10">RF1110005</strain>
    </source>
</reference>
<dbReference type="Gene3D" id="1.10.3470.10">
    <property type="entry name" value="ABC transporter involved in vitamin B12 uptake, BtuC"/>
    <property type="match status" value="1"/>
</dbReference>
<feature type="transmembrane region" description="Helical" evidence="8">
    <location>
        <begin position="88"/>
        <end position="108"/>
    </location>
</feature>
<evidence type="ECO:0000256" key="3">
    <source>
        <dbReference type="ARBA" id="ARBA00022448"/>
    </source>
</evidence>
<evidence type="ECO:0000256" key="6">
    <source>
        <dbReference type="ARBA" id="ARBA00022989"/>
    </source>
</evidence>
<proteinExistence type="inferred from homology"/>
<organism evidence="9 10">
    <name type="scientific">Fluviispira sanaruensis</name>
    <dbReference type="NCBI Taxonomy" id="2493639"/>
    <lineage>
        <taxon>Bacteria</taxon>
        <taxon>Pseudomonadati</taxon>
        <taxon>Bdellovibrionota</taxon>
        <taxon>Oligoflexia</taxon>
        <taxon>Silvanigrellales</taxon>
        <taxon>Silvanigrellaceae</taxon>
        <taxon>Fluviispira</taxon>
    </lineage>
</organism>
<comment type="subcellular location">
    <subcellularLocation>
        <location evidence="1">Cell membrane</location>
        <topology evidence="1">Multi-pass membrane protein</topology>
    </subcellularLocation>
</comment>